<dbReference type="AlphaFoldDB" id="A0A1G5RCZ4"/>
<protein>
    <submittedName>
        <fullName evidence="1">Uncharacterized nucleotidyltransferase</fullName>
    </submittedName>
</protein>
<dbReference type="EMBL" id="FMWG01000013">
    <property type="protein sequence ID" value="SCZ71925.1"/>
    <property type="molecule type" value="Genomic_DNA"/>
</dbReference>
<dbReference type="STRING" id="1156985.SAMN04488118_11333"/>
<dbReference type="GO" id="GO:0016740">
    <property type="term" value="F:transferase activity"/>
    <property type="evidence" value="ECO:0007669"/>
    <property type="project" value="UniProtKB-KW"/>
</dbReference>
<name>A0A1G5RCZ4_9RHOB</name>
<keyword evidence="1" id="KW-0808">Transferase</keyword>
<gene>
    <name evidence="1" type="ORF">SAMN04488118_11333</name>
</gene>
<organism evidence="1 2">
    <name type="scientific">Epibacterium ulvae</name>
    <dbReference type="NCBI Taxonomy" id="1156985"/>
    <lineage>
        <taxon>Bacteria</taxon>
        <taxon>Pseudomonadati</taxon>
        <taxon>Pseudomonadota</taxon>
        <taxon>Alphaproteobacteria</taxon>
        <taxon>Rhodobacterales</taxon>
        <taxon>Roseobacteraceae</taxon>
        <taxon>Epibacterium</taxon>
    </lineage>
</organism>
<proteinExistence type="predicted"/>
<accession>A0A1G5RCZ4</accession>
<evidence type="ECO:0000313" key="1">
    <source>
        <dbReference type="EMBL" id="SCZ71925.1"/>
    </source>
</evidence>
<reference evidence="1 2" key="1">
    <citation type="submission" date="2016-10" db="EMBL/GenBank/DDBJ databases">
        <authorList>
            <person name="de Groot N.N."/>
        </authorList>
    </citation>
    <scope>NUCLEOTIDE SEQUENCE [LARGE SCALE GENOMIC DNA]</scope>
    <source>
        <strain evidence="1 2">U95</strain>
    </source>
</reference>
<keyword evidence="2" id="KW-1185">Reference proteome</keyword>
<dbReference type="RefSeq" id="WP_090220808.1">
    <property type="nucleotide sequence ID" value="NZ_FMWG01000013.1"/>
</dbReference>
<dbReference type="OrthoDB" id="7866545at2"/>
<dbReference type="Proteomes" id="UP000198767">
    <property type="component" value="Unassembled WGS sequence"/>
</dbReference>
<dbReference type="InterPro" id="IPR039498">
    <property type="entry name" value="NTP_transf_5"/>
</dbReference>
<sequence>MDDVVFKLLLLLGREHVSEDQEKYARGLLVQLKDWNRFMSLAHAKMVSGFVYQNLERIGGVDPEILERWRQLYRGVALNALRVRAEMQAFQQTCIAPTAARSVFFKGPALAETYYASPSLRPSRDLDVLIPDEDFEAVFRAALEQGYWVAVTEETRPERPDEETCQALLKYSSVINFLSPRGVHVEMHRHLDKHTKLFPTEDLVTSAEDLVLAGTTYKVLPLDMLLCYVCFHNSRHVWSHLHWLSDLDAIVRNPDFDRGRAMEVARRKGLDQLVEACLEMHALVAALWTWTEDQKQTPGGKLLSLCEMNLAGGLEVEEEIRTSLGWRSVPYKEFLSPKMQRRLRRRQAIHRFHPTIREYLEWPLPERWHFMYYFTRLIWRVRLHVLKTA</sequence>
<dbReference type="Pfam" id="PF14907">
    <property type="entry name" value="NTP_transf_5"/>
    <property type="match status" value="1"/>
</dbReference>
<evidence type="ECO:0000313" key="2">
    <source>
        <dbReference type="Proteomes" id="UP000198767"/>
    </source>
</evidence>